<keyword evidence="3" id="KW-1185">Reference proteome</keyword>
<feature type="signal peptide" evidence="1">
    <location>
        <begin position="1"/>
        <end position="15"/>
    </location>
</feature>
<dbReference type="SUPFAM" id="SSF53098">
    <property type="entry name" value="Ribonuclease H-like"/>
    <property type="match status" value="1"/>
</dbReference>
<dbReference type="Proteomes" id="UP001168821">
    <property type="component" value="Unassembled WGS sequence"/>
</dbReference>
<dbReference type="InterPro" id="IPR036397">
    <property type="entry name" value="RNaseH_sf"/>
</dbReference>
<keyword evidence="1" id="KW-0732">Signal</keyword>
<sequence length="96" mass="11062">MFLCLTIDVINLVRAETMAAIEAVKRVNLEDPTMKRGELFLATEEFGALFFALALLIYTDSNLLVKTFQEWIYGWMVSFTYLERGCPGLQYLLLEK</sequence>
<dbReference type="AlphaFoldDB" id="A0AA38LY27"/>
<evidence type="ECO:0000313" key="3">
    <source>
        <dbReference type="Proteomes" id="UP001168821"/>
    </source>
</evidence>
<dbReference type="EMBL" id="JALNTZ010003998">
    <property type="protein sequence ID" value="KAJ3615624.1"/>
    <property type="molecule type" value="Genomic_DNA"/>
</dbReference>
<protein>
    <submittedName>
        <fullName evidence="2">Uncharacterized protein</fullName>
    </submittedName>
</protein>
<comment type="caution">
    <text evidence="2">The sequence shown here is derived from an EMBL/GenBank/DDBJ whole genome shotgun (WGS) entry which is preliminary data.</text>
</comment>
<evidence type="ECO:0000256" key="1">
    <source>
        <dbReference type="SAM" id="SignalP"/>
    </source>
</evidence>
<feature type="chain" id="PRO_5041215059" evidence="1">
    <location>
        <begin position="16"/>
        <end position="96"/>
    </location>
</feature>
<dbReference type="GO" id="GO:0003676">
    <property type="term" value="F:nucleic acid binding"/>
    <property type="evidence" value="ECO:0007669"/>
    <property type="project" value="InterPro"/>
</dbReference>
<gene>
    <name evidence="2" type="ORF">Zmor_012421</name>
</gene>
<name>A0AA38LY27_9CUCU</name>
<evidence type="ECO:0000313" key="2">
    <source>
        <dbReference type="EMBL" id="KAJ3615624.1"/>
    </source>
</evidence>
<dbReference type="Gene3D" id="3.30.420.10">
    <property type="entry name" value="Ribonuclease H-like superfamily/Ribonuclease H"/>
    <property type="match status" value="1"/>
</dbReference>
<organism evidence="2 3">
    <name type="scientific">Zophobas morio</name>
    <dbReference type="NCBI Taxonomy" id="2755281"/>
    <lineage>
        <taxon>Eukaryota</taxon>
        <taxon>Metazoa</taxon>
        <taxon>Ecdysozoa</taxon>
        <taxon>Arthropoda</taxon>
        <taxon>Hexapoda</taxon>
        <taxon>Insecta</taxon>
        <taxon>Pterygota</taxon>
        <taxon>Neoptera</taxon>
        <taxon>Endopterygota</taxon>
        <taxon>Coleoptera</taxon>
        <taxon>Polyphaga</taxon>
        <taxon>Cucujiformia</taxon>
        <taxon>Tenebrionidae</taxon>
        <taxon>Zophobas</taxon>
    </lineage>
</organism>
<dbReference type="InterPro" id="IPR012337">
    <property type="entry name" value="RNaseH-like_sf"/>
</dbReference>
<proteinExistence type="predicted"/>
<accession>A0AA38LY27</accession>
<reference evidence="2" key="1">
    <citation type="journal article" date="2023" name="G3 (Bethesda)">
        <title>Whole genome assemblies of Zophobas morio and Tenebrio molitor.</title>
        <authorList>
            <person name="Kaur S."/>
            <person name="Stinson S.A."/>
            <person name="diCenzo G.C."/>
        </authorList>
    </citation>
    <scope>NUCLEOTIDE SEQUENCE</scope>
    <source>
        <strain evidence="2">QUZm001</strain>
    </source>
</reference>